<evidence type="ECO:0000313" key="10">
    <source>
        <dbReference type="Proteomes" id="UP000663866"/>
    </source>
</evidence>
<name>A0A816V455_9BILA</name>
<feature type="transmembrane region" description="Helical" evidence="1">
    <location>
        <begin position="35"/>
        <end position="54"/>
    </location>
</feature>
<keyword evidence="1" id="KW-0812">Transmembrane</keyword>
<dbReference type="Proteomes" id="UP000663856">
    <property type="component" value="Unassembled WGS sequence"/>
</dbReference>
<dbReference type="AlphaFoldDB" id="A0A816V455"/>
<evidence type="ECO:0000313" key="3">
    <source>
        <dbReference type="EMBL" id="CAF2115473.1"/>
    </source>
</evidence>
<evidence type="ECO:0000313" key="4">
    <source>
        <dbReference type="EMBL" id="CAF2223255.1"/>
    </source>
</evidence>
<dbReference type="Proteomes" id="UP000681720">
    <property type="component" value="Unassembled WGS sequence"/>
</dbReference>
<dbReference type="Proteomes" id="UP000663824">
    <property type="component" value="Unassembled WGS sequence"/>
</dbReference>
<dbReference type="EMBL" id="CAJNOV010005772">
    <property type="protein sequence ID" value="CAF1224153.1"/>
    <property type="molecule type" value="Genomic_DNA"/>
</dbReference>
<evidence type="ECO:0000313" key="8">
    <source>
        <dbReference type="EMBL" id="CAF4072010.1"/>
    </source>
</evidence>
<feature type="transmembrane region" description="Helical" evidence="1">
    <location>
        <begin position="526"/>
        <end position="545"/>
    </location>
</feature>
<keyword evidence="1" id="KW-1133">Transmembrane helix</keyword>
<dbReference type="EMBL" id="CAJNRE010020152">
    <property type="protein sequence ID" value="CAF2223255.1"/>
    <property type="molecule type" value="Genomic_DNA"/>
</dbReference>
<gene>
    <name evidence="8" type="ORF">BYL167_LOCUS17576</name>
    <name evidence="2" type="ORF">CJN711_LOCUS13158</name>
    <name evidence="5" type="ORF">GIL414_LOCUS4109</name>
    <name evidence="4" type="ORF">MBJ925_LOCUS36492</name>
    <name evidence="6" type="ORF">OVN521_LOCUS14136</name>
    <name evidence="7" type="ORF">SMN809_LOCUS14897</name>
    <name evidence="3" type="ORF">WKI299_LOCUS23105</name>
</gene>
<proteinExistence type="predicted"/>
<sequence>MFWLIILIILGIISYMIYKKYIKSVNFASDVPQQYDHVIIIGGSIGGIVTAAYLSKYFKRITIIESDDVLNDTFMKSSPNEILDYRCCLQSPTSLGRSGVSQIYQGHVLEGEGSKILFELFPQLKEKLLTEYGARIHSIKTESRLSASGVLLNQNLTTDFYWLGVDRFTLEIVLRKELCLQLGKKLEWKCNSRVMHLIVDPSLIIVKGVKYRLKQNIGSSSLSMYGDFIIDCTGRNTSSARWLKESFNLTLPTVQIDFGSGYLTFIGERFRTGDLSLDSMPIVGCTTNSPDNNTGCYITPISTIKTEDKNSLGALSVIAFHSVNSECPPNDSYENLLDWTKEHLDPEYYAILKSTKVYSPLVPYRHAIDDRKYAELLGKEWPRNYILLGDAICTFNPQYGQGMTHACRHARELGKIFDGNCHKLKDISHIFNRRASVISEECWLLSIVNDWKTPTLKVTITDKNGEIKVYQRHGDAAHSQDHQLRLPLKVRFLQWYSRWLLQCASESGSLSTDVLRVVNQHTSPYVLLKPTTFLVVCYIALMNYFKLSKK</sequence>
<dbReference type="Proteomes" id="UP000676336">
    <property type="component" value="Unassembled WGS sequence"/>
</dbReference>
<evidence type="ECO:0000313" key="5">
    <source>
        <dbReference type="EMBL" id="CAF3853753.1"/>
    </source>
</evidence>
<accession>A0A816V455</accession>
<keyword evidence="10" id="KW-1185">Reference proteome</keyword>
<dbReference type="EMBL" id="CAJNRF010009963">
    <property type="protein sequence ID" value="CAF2115473.1"/>
    <property type="molecule type" value="Genomic_DNA"/>
</dbReference>
<dbReference type="Proteomes" id="UP000681967">
    <property type="component" value="Unassembled WGS sequence"/>
</dbReference>
<dbReference type="EMBL" id="CAJOBH010006995">
    <property type="protein sequence ID" value="CAF4072010.1"/>
    <property type="molecule type" value="Genomic_DNA"/>
</dbReference>
<evidence type="ECO:0000313" key="6">
    <source>
        <dbReference type="EMBL" id="CAF3984700.1"/>
    </source>
</evidence>
<dbReference type="EMBL" id="CAJOBJ010000958">
    <property type="protein sequence ID" value="CAF3853753.1"/>
    <property type="molecule type" value="Genomic_DNA"/>
</dbReference>
<evidence type="ECO:0000313" key="9">
    <source>
        <dbReference type="Proteomes" id="UP000663856"/>
    </source>
</evidence>
<dbReference type="EMBL" id="CAJOBG010002116">
    <property type="protein sequence ID" value="CAF3984700.1"/>
    <property type="molecule type" value="Genomic_DNA"/>
</dbReference>
<organism evidence="3 9">
    <name type="scientific">Rotaria magnacalcarata</name>
    <dbReference type="NCBI Taxonomy" id="392030"/>
    <lineage>
        <taxon>Eukaryota</taxon>
        <taxon>Metazoa</taxon>
        <taxon>Spiralia</taxon>
        <taxon>Gnathifera</taxon>
        <taxon>Rotifera</taxon>
        <taxon>Eurotatoria</taxon>
        <taxon>Bdelloidea</taxon>
        <taxon>Philodinida</taxon>
        <taxon>Philodinidae</taxon>
        <taxon>Rotaria</taxon>
    </lineage>
</organism>
<dbReference type="Proteomes" id="UP000663866">
    <property type="component" value="Unassembled WGS sequence"/>
</dbReference>
<dbReference type="SUPFAM" id="SSF51905">
    <property type="entry name" value="FAD/NAD(P)-binding domain"/>
    <property type="match status" value="1"/>
</dbReference>
<reference evidence="3" key="1">
    <citation type="submission" date="2021-02" db="EMBL/GenBank/DDBJ databases">
        <authorList>
            <person name="Nowell W R."/>
        </authorList>
    </citation>
    <scope>NUCLEOTIDE SEQUENCE</scope>
</reference>
<keyword evidence="1" id="KW-0472">Membrane</keyword>
<evidence type="ECO:0000313" key="2">
    <source>
        <dbReference type="EMBL" id="CAF1224153.1"/>
    </source>
</evidence>
<dbReference type="EMBL" id="CAJOBI010006261">
    <property type="protein sequence ID" value="CAF4055625.1"/>
    <property type="molecule type" value="Genomic_DNA"/>
</dbReference>
<protein>
    <submittedName>
        <fullName evidence="3">Uncharacterized protein</fullName>
    </submittedName>
</protein>
<evidence type="ECO:0000256" key="1">
    <source>
        <dbReference type="SAM" id="Phobius"/>
    </source>
</evidence>
<evidence type="ECO:0000313" key="7">
    <source>
        <dbReference type="EMBL" id="CAF4055625.1"/>
    </source>
</evidence>
<dbReference type="InterPro" id="IPR036188">
    <property type="entry name" value="FAD/NAD-bd_sf"/>
</dbReference>
<dbReference type="Gene3D" id="3.50.50.60">
    <property type="entry name" value="FAD/NAD(P)-binding domain"/>
    <property type="match status" value="1"/>
</dbReference>
<comment type="caution">
    <text evidence="3">The sequence shown here is derived from an EMBL/GenBank/DDBJ whole genome shotgun (WGS) entry which is preliminary data.</text>
</comment>
<dbReference type="Proteomes" id="UP000663855">
    <property type="component" value="Unassembled WGS sequence"/>
</dbReference>